<dbReference type="InterPro" id="IPR006461">
    <property type="entry name" value="PLAC_motif_containing"/>
</dbReference>
<evidence type="ECO:0000313" key="3">
    <source>
        <dbReference type="Proteomes" id="UP001195483"/>
    </source>
</evidence>
<reference evidence="2" key="1">
    <citation type="journal article" date="2021" name="Genome Biol. Evol.">
        <title>A High-Quality Reference Genome for a Parasitic Bivalve with Doubly Uniparental Inheritance (Bivalvia: Unionida).</title>
        <authorList>
            <person name="Smith C.H."/>
        </authorList>
    </citation>
    <scope>NUCLEOTIDE SEQUENCE</scope>
    <source>
        <strain evidence="2">CHS0354</strain>
    </source>
</reference>
<comment type="caution">
    <text evidence="2">The sequence shown here is derived from an EMBL/GenBank/DDBJ whole genome shotgun (WGS) entry which is preliminary data.</text>
</comment>
<keyword evidence="3" id="KW-1185">Reference proteome</keyword>
<reference evidence="2" key="2">
    <citation type="journal article" date="2021" name="Genome Biol. Evol.">
        <title>Developing a high-quality reference genome for a parasitic bivalve with doubly uniparental inheritance (Bivalvia: Unionida).</title>
        <authorList>
            <person name="Smith C.H."/>
        </authorList>
    </citation>
    <scope>NUCLEOTIDE SEQUENCE</scope>
    <source>
        <strain evidence="2">CHS0354</strain>
        <tissue evidence="2">Mantle</tissue>
    </source>
</reference>
<evidence type="ECO:0000313" key="2">
    <source>
        <dbReference type="EMBL" id="KAK3600304.1"/>
    </source>
</evidence>
<dbReference type="Proteomes" id="UP001195483">
    <property type="component" value="Unassembled WGS sequence"/>
</dbReference>
<dbReference type="NCBIfam" id="TIGR01571">
    <property type="entry name" value="A_thal_Cys_rich"/>
    <property type="match status" value="1"/>
</dbReference>
<sequence>MGEWSNGLFGCFGDCGTCIITYFLPCITAGKNAEAVGEGCCLYGFLSLLGPIGIWSRAKIRGKVRESKGVDGDFCMDCLLHWFCGLCALVQEARELKGSGGQAQSMVRE</sequence>
<name>A0AAE0SYX8_9BIVA</name>
<gene>
    <name evidence="2" type="ORF">CHS0354_017478</name>
</gene>
<protein>
    <submittedName>
        <fullName evidence="2">Uncharacterized protein</fullName>
    </submittedName>
</protein>
<dbReference type="PANTHER" id="PTHR15907">
    <property type="entry name" value="DUF614 FAMILY PROTEIN-RELATED"/>
    <property type="match status" value="1"/>
</dbReference>
<accession>A0AAE0SYX8</accession>
<comment type="similarity">
    <text evidence="1">Belongs to the cornifelin family.</text>
</comment>
<reference evidence="2" key="3">
    <citation type="submission" date="2023-05" db="EMBL/GenBank/DDBJ databases">
        <authorList>
            <person name="Smith C.H."/>
        </authorList>
    </citation>
    <scope>NUCLEOTIDE SEQUENCE</scope>
    <source>
        <strain evidence="2">CHS0354</strain>
        <tissue evidence="2">Mantle</tissue>
    </source>
</reference>
<dbReference type="Pfam" id="PF04749">
    <property type="entry name" value="PLAC8"/>
    <property type="match status" value="1"/>
</dbReference>
<dbReference type="EMBL" id="JAEAOA010001081">
    <property type="protein sequence ID" value="KAK3600304.1"/>
    <property type="molecule type" value="Genomic_DNA"/>
</dbReference>
<proteinExistence type="inferred from homology"/>
<evidence type="ECO:0000256" key="1">
    <source>
        <dbReference type="ARBA" id="ARBA00009024"/>
    </source>
</evidence>
<organism evidence="2 3">
    <name type="scientific">Potamilus streckersoni</name>
    <dbReference type="NCBI Taxonomy" id="2493646"/>
    <lineage>
        <taxon>Eukaryota</taxon>
        <taxon>Metazoa</taxon>
        <taxon>Spiralia</taxon>
        <taxon>Lophotrochozoa</taxon>
        <taxon>Mollusca</taxon>
        <taxon>Bivalvia</taxon>
        <taxon>Autobranchia</taxon>
        <taxon>Heteroconchia</taxon>
        <taxon>Palaeoheterodonta</taxon>
        <taxon>Unionida</taxon>
        <taxon>Unionoidea</taxon>
        <taxon>Unionidae</taxon>
        <taxon>Ambleminae</taxon>
        <taxon>Lampsilini</taxon>
        <taxon>Potamilus</taxon>
    </lineage>
</organism>
<dbReference type="AlphaFoldDB" id="A0AAE0SYX8"/>